<keyword evidence="3" id="KW-0067">ATP-binding</keyword>
<dbReference type="PANTHER" id="PTHR34704:SF1">
    <property type="entry name" value="ATPASE"/>
    <property type="match status" value="1"/>
</dbReference>
<evidence type="ECO:0000259" key="1">
    <source>
        <dbReference type="Pfam" id="PF01637"/>
    </source>
</evidence>
<dbReference type="SUPFAM" id="SSF52540">
    <property type="entry name" value="P-loop containing nucleoside triphosphate hydrolases"/>
    <property type="match status" value="1"/>
</dbReference>
<evidence type="ECO:0000313" key="3">
    <source>
        <dbReference type="EMBL" id="MBE5920923.1"/>
    </source>
</evidence>
<dbReference type="Pfam" id="PF01637">
    <property type="entry name" value="ATPase_2"/>
    <property type="match status" value="1"/>
</dbReference>
<evidence type="ECO:0000259" key="2">
    <source>
        <dbReference type="Pfam" id="PF03008"/>
    </source>
</evidence>
<dbReference type="EMBL" id="SVER01000063">
    <property type="protein sequence ID" value="MBE5920923.1"/>
    <property type="molecule type" value="Genomic_DNA"/>
</dbReference>
<keyword evidence="3" id="KW-0547">Nucleotide-binding</keyword>
<dbReference type="Proteomes" id="UP000766246">
    <property type="component" value="Unassembled WGS sequence"/>
</dbReference>
<dbReference type="InterPro" id="IPR004256">
    <property type="entry name" value="DUF234"/>
</dbReference>
<dbReference type="AlphaFoldDB" id="A0A927UDH5"/>
<dbReference type="GO" id="GO:0005524">
    <property type="term" value="F:ATP binding"/>
    <property type="evidence" value="ECO:0007669"/>
    <property type="project" value="UniProtKB-KW"/>
</dbReference>
<dbReference type="PANTHER" id="PTHR34704">
    <property type="entry name" value="ATPASE"/>
    <property type="match status" value="1"/>
</dbReference>
<feature type="domain" description="DUF234" evidence="2">
    <location>
        <begin position="308"/>
        <end position="402"/>
    </location>
</feature>
<proteinExistence type="predicted"/>
<gene>
    <name evidence="3" type="ORF">E7272_13935</name>
</gene>
<feature type="domain" description="ATPase" evidence="1">
    <location>
        <begin position="2"/>
        <end position="199"/>
    </location>
</feature>
<dbReference type="Pfam" id="PF03008">
    <property type="entry name" value="DUF234"/>
    <property type="match status" value="1"/>
</dbReference>
<name>A0A927UDH5_9FIRM</name>
<reference evidence="3" key="1">
    <citation type="submission" date="2019-04" db="EMBL/GenBank/DDBJ databases">
        <title>Evolution of Biomass-Degrading Anaerobic Consortia Revealed by Metagenomics.</title>
        <authorList>
            <person name="Peng X."/>
        </authorList>
    </citation>
    <scope>NUCLEOTIDE SEQUENCE</scope>
    <source>
        <strain evidence="3">SIG311</strain>
    </source>
</reference>
<dbReference type="Gene3D" id="3.40.50.300">
    <property type="entry name" value="P-loop containing nucleotide triphosphate hydrolases"/>
    <property type="match status" value="1"/>
</dbReference>
<dbReference type="InterPro" id="IPR011579">
    <property type="entry name" value="ATPase_dom"/>
</dbReference>
<protein>
    <submittedName>
        <fullName evidence="3">ATP-binding protein</fullName>
    </submittedName>
</protein>
<evidence type="ECO:0000313" key="4">
    <source>
        <dbReference type="Proteomes" id="UP000766246"/>
    </source>
</evidence>
<organism evidence="3 4">
    <name type="scientific">Pseudobutyrivibrio ruminis</name>
    <dbReference type="NCBI Taxonomy" id="46206"/>
    <lineage>
        <taxon>Bacteria</taxon>
        <taxon>Bacillati</taxon>
        <taxon>Bacillota</taxon>
        <taxon>Clostridia</taxon>
        <taxon>Lachnospirales</taxon>
        <taxon>Lachnospiraceae</taxon>
        <taxon>Pseudobutyrivibrio</taxon>
    </lineage>
</organism>
<dbReference type="InterPro" id="IPR027417">
    <property type="entry name" value="P-loop_NTPase"/>
</dbReference>
<accession>A0A927UDH5</accession>
<sequence>MFVGRVEELSRLQEQLNREDKTAILIYGKRRVGKSTLIAEASKSFDGKVISYMCVQSNLEGNLTLMSRSISIALGIPEIRFQTLKDIFDYLGSQNDSFLFVIDEYQYLKQAGKKNEIDSYMQIIIDMLPSNVKLIMCGSYITIMKELMEEDNPLFGRFTEIMHIEEFDYYDAALLYPESELRRKFENYAIFGGSPYVLSTIDSKKSIKENIIKLLLPETSVLRTYIENVILKEIQKAYDIRIFQLIGNGSKKYSDLISGLSGSNNGLLDKQLKNLINMEAVEKIAPINKLDDKKKQFYVISDNLMRFFFTYIFGNDMVIRMLGEEVFYETYIEKSIDEFVQRRFEGIVVQYFKRKVRSRSIKGVLNIGSYWYDDPKEKKNGQFDVVLKKEDEYLIYECKFFNRKMTLQECEDEEKQVSNIGNLGAIELGFVNLGGFEFESNRYSLIDGDMLFANEI</sequence>
<comment type="caution">
    <text evidence="3">The sequence shown here is derived from an EMBL/GenBank/DDBJ whole genome shotgun (WGS) entry which is preliminary data.</text>
</comment>